<proteinExistence type="inferred from homology"/>
<comment type="similarity">
    <text evidence="1">Belongs to the aspartate/glutamate racemases family.</text>
</comment>
<dbReference type="Pfam" id="PF01177">
    <property type="entry name" value="Asp_Glu_race"/>
    <property type="match status" value="1"/>
</dbReference>
<gene>
    <name evidence="3" type="ORF">CVP05_08840</name>
</gene>
<comment type="caution">
    <text evidence="3">The sequence shown here is derived from an EMBL/GenBank/DDBJ whole genome shotgun (WGS) entry which is preliminary data.</text>
</comment>
<accession>A0A2M8S199</accession>
<dbReference type="EMBL" id="PHHA01000020">
    <property type="protein sequence ID" value="PJG84932.1"/>
    <property type="molecule type" value="Genomic_DNA"/>
</dbReference>
<dbReference type="SUPFAM" id="SSF53681">
    <property type="entry name" value="Aspartate/glutamate racemase"/>
    <property type="match status" value="2"/>
</dbReference>
<dbReference type="AlphaFoldDB" id="A0A2M8S199"/>
<reference evidence="3 4" key="1">
    <citation type="submission" date="2017-11" db="EMBL/GenBank/DDBJ databases">
        <title>Reclassification of Bisgaard taxon 7 as Conservatibacter flavescens gen. nov., sp. nov.</title>
        <authorList>
            <person name="Christensen H."/>
        </authorList>
    </citation>
    <scope>NUCLEOTIDE SEQUENCE [LARGE SCALE GENOMIC DNA]</scope>
    <source>
        <strain evidence="3 4">7_4</strain>
    </source>
</reference>
<dbReference type="InterPro" id="IPR033134">
    <property type="entry name" value="Asp/Glu_racemase_AS_2"/>
</dbReference>
<dbReference type="OrthoDB" id="9803739at2"/>
<evidence type="ECO:0000256" key="1">
    <source>
        <dbReference type="ARBA" id="ARBA00007847"/>
    </source>
</evidence>
<dbReference type="PANTHER" id="PTHR21198">
    <property type="entry name" value="GLUTAMATE RACEMASE"/>
    <property type="match status" value="1"/>
</dbReference>
<sequence length="230" mass="25233">MKTLGILAGMSPESSATYYLEINRLINQALGGNSSAQLIMLSVNFEEIVQCQRAGDWLKAGEILATAAKKLEDFGAEGIVLATNTMHKVAPQIKSAIRVPFLSVIDVTAEVIHGKQIKKVALLGTKFTMSDTFYREALEAHGIEVIVPNEEIQNEIHRIIFDELCIGQCSMDSKQYYIEVIQQLQQQGAEAVILGCTEIGLLIQQQDADIPFLDTTLLHSQAAAQFILGK</sequence>
<evidence type="ECO:0000313" key="3">
    <source>
        <dbReference type="EMBL" id="PJG84932.1"/>
    </source>
</evidence>
<keyword evidence="4" id="KW-1185">Reference proteome</keyword>
<dbReference type="InterPro" id="IPR015942">
    <property type="entry name" value="Asp/Glu/hydantoin_racemase"/>
</dbReference>
<dbReference type="RefSeq" id="WP_100289209.1">
    <property type="nucleotide sequence ID" value="NZ_PHHA01000020.1"/>
</dbReference>
<dbReference type="Proteomes" id="UP000229329">
    <property type="component" value="Unassembled WGS sequence"/>
</dbReference>
<dbReference type="Gene3D" id="3.40.50.1860">
    <property type="match status" value="2"/>
</dbReference>
<evidence type="ECO:0000313" key="4">
    <source>
        <dbReference type="Proteomes" id="UP000229329"/>
    </source>
</evidence>
<dbReference type="NCBIfam" id="TIGR00035">
    <property type="entry name" value="asp_race"/>
    <property type="match status" value="1"/>
</dbReference>
<organism evidence="3 4">
    <name type="scientific">Conservatibacter flavescens</name>
    <dbReference type="NCBI Taxonomy" id="28161"/>
    <lineage>
        <taxon>Bacteria</taxon>
        <taxon>Pseudomonadati</taxon>
        <taxon>Pseudomonadota</taxon>
        <taxon>Gammaproteobacteria</taxon>
        <taxon>Pasteurellales</taxon>
        <taxon>Pasteurellaceae</taxon>
        <taxon>Conservatibacter</taxon>
    </lineage>
</organism>
<dbReference type="PANTHER" id="PTHR21198:SF7">
    <property type="entry name" value="ASPARTATE-GLUTAMATE RACEMASE FAMILY"/>
    <property type="match status" value="1"/>
</dbReference>
<dbReference type="InterPro" id="IPR004380">
    <property type="entry name" value="Asp_race"/>
</dbReference>
<dbReference type="GO" id="GO:0047661">
    <property type="term" value="F:amino-acid racemase activity"/>
    <property type="evidence" value="ECO:0007669"/>
    <property type="project" value="InterPro"/>
</dbReference>
<dbReference type="InterPro" id="IPR001920">
    <property type="entry name" value="Asp/Glu_race"/>
</dbReference>
<protein>
    <submittedName>
        <fullName evidence="3">Aspartate/glutamate racemase</fullName>
    </submittedName>
</protein>
<evidence type="ECO:0000256" key="2">
    <source>
        <dbReference type="ARBA" id="ARBA00023235"/>
    </source>
</evidence>
<dbReference type="PROSITE" id="PS00924">
    <property type="entry name" value="ASP_GLU_RACEMASE_2"/>
    <property type="match status" value="1"/>
</dbReference>
<keyword evidence="2" id="KW-0413">Isomerase</keyword>
<name>A0A2M8S199_9PAST</name>